<dbReference type="Proteomes" id="UP000467428">
    <property type="component" value="Chromosome"/>
</dbReference>
<feature type="chain" id="PRO_5029553559" description="DUF4247 domain-containing protein" evidence="2">
    <location>
        <begin position="28"/>
        <end position="147"/>
    </location>
</feature>
<gene>
    <name evidence="3" type="ORF">MARA_19650</name>
</gene>
<proteinExistence type="predicted"/>
<feature type="region of interest" description="Disordered" evidence="1">
    <location>
        <begin position="127"/>
        <end position="147"/>
    </location>
</feature>
<evidence type="ECO:0008006" key="5">
    <source>
        <dbReference type="Google" id="ProtNLM"/>
    </source>
</evidence>
<organism evidence="3 4">
    <name type="scientific">Mycolicibacterium arabiense</name>
    <dbReference type="NCBI Taxonomy" id="1286181"/>
    <lineage>
        <taxon>Bacteria</taxon>
        <taxon>Bacillati</taxon>
        <taxon>Actinomycetota</taxon>
        <taxon>Actinomycetes</taxon>
        <taxon>Mycobacteriales</taxon>
        <taxon>Mycobacteriaceae</taxon>
        <taxon>Mycolicibacterium</taxon>
    </lineage>
</organism>
<dbReference type="InterPro" id="IPR025341">
    <property type="entry name" value="DUF4247"/>
</dbReference>
<dbReference type="AlphaFoldDB" id="A0A7I7RVA9"/>
<feature type="compositionally biased region" description="Gly residues" evidence="1">
    <location>
        <begin position="128"/>
        <end position="147"/>
    </location>
</feature>
<keyword evidence="4" id="KW-1185">Reference proteome</keyword>
<dbReference type="KEGG" id="marz:MARA_19650"/>
<evidence type="ECO:0000256" key="1">
    <source>
        <dbReference type="SAM" id="MobiDB-lite"/>
    </source>
</evidence>
<keyword evidence="2" id="KW-0732">Signal</keyword>
<evidence type="ECO:0000313" key="4">
    <source>
        <dbReference type="Proteomes" id="UP000467428"/>
    </source>
</evidence>
<dbReference type="RefSeq" id="WP_163918270.1">
    <property type="nucleotide sequence ID" value="NZ_AP022593.1"/>
</dbReference>
<geneLocation type="plasmid" evidence="4">
    <name>pjcm18538 dna</name>
</geneLocation>
<evidence type="ECO:0000256" key="2">
    <source>
        <dbReference type="SAM" id="SignalP"/>
    </source>
</evidence>
<name>A0A7I7RVA9_9MYCO</name>
<dbReference type="Pfam" id="PF14042">
    <property type="entry name" value="DUF4247"/>
    <property type="match status" value="1"/>
</dbReference>
<reference evidence="3 4" key="1">
    <citation type="journal article" date="2019" name="Emerg. Microbes Infect.">
        <title>Comprehensive subspecies identification of 175 nontuberculous mycobacteria species based on 7547 genomic profiles.</title>
        <authorList>
            <person name="Matsumoto Y."/>
            <person name="Kinjo T."/>
            <person name="Motooka D."/>
            <person name="Nabeya D."/>
            <person name="Jung N."/>
            <person name="Uechi K."/>
            <person name="Horii T."/>
            <person name="Iida T."/>
            <person name="Fujita J."/>
            <person name="Nakamura S."/>
        </authorList>
    </citation>
    <scope>NUCLEOTIDE SEQUENCE [LARGE SCALE GENOMIC DNA]</scope>
    <source>
        <strain evidence="3 4">JCM 18538</strain>
    </source>
</reference>
<evidence type="ECO:0000313" key="3">
    <source>
        <dbReference type="EMBL" id="BBY48497.1"/>
    </source>
</evidence>
<dbReference type="EMBL" id="AP022593">
    <property type="protein sequence ID" value="BBY48497.1"/>
    <property type="molecule type" value="Genomic_DNA"/>
</dbReference>
<feature type="signal peptide" evidence="2">
    <location>
        <begin position="1"/>
        <end position="27"/>
    </location>
</feature>
<sequence>MSRGRLFLLSGVLALAAVLCLALGASATPDIRSHIDRTYQRYATTADANLYECSGRPASVADELSAVREPHARASDRGTEYLRYDDDIVAIGPDGNRPCTIRVEDIRRGGYSGGAFIFLGPGFFPGSPAGGSGGGTGGGSGGPDGPK</sequence>
<protein>
    <recommendedName>
        <fullName evidence="5">DUF4247 domain-containing protein</fullName>
    </recommendedName>
</protein>
<accession>A0A7I7RVA9</accession>